<organism evidence="4 5">
    <name type="scientific">Sphingomonas lacunae</name>
    <dbReference type="NCBI Taxonomy" id="2698828"/>
    <lineage>
        <taxon>Bacteria</taxon>
        <taxon>Pseudomonadati</taxon>
        <taxon>Pseudomonadota</taxon>
        <taxon>Alphaproteobacteria</taxon>
        <taxon>Sphingomonadales</taxon>
        <taxon>Sphingomonadaceae</taxon>
        <taxon>Sphingomonas</taxon>
    </lineage>
</organism>
<dbReference type="AlphaFoldDB" id="A0A6M4ARS3"/>
<proteinExistence type="predicted"/>
<evidence type="ECO:0000256" key="1">
    <source>
        <dbReference type="ARBA" id="ARBA00023125"/>
    </source>
</evidence>
<dbReference type="InterPro" id="IPR009057">
    <property type="entry name" value="Homeodomain-like_sf"/>
</dbReference>
<dbReference type="KEGG" id="slan:GV829_04275"/>
<protein>
    <submittedName>
        <fullName evidence="4">TetR/AcrR family transcriptional regulator</fullName>
    </submittedName>
</protein>
<gene>
    <name evidence="4" type="ORF">GV829_04275</name>
</gene>
<evidence type="ECO:0000313" key="4">
    <source>
        <dbReference type="EMBL" id="QJQ31755.1"/>
    </source>
</evidence>
<dbReference type="RefSeq" id="WP_169944151.1">
    <property type="nucleotide sequence ID" value="NZ_CP053015.1"/>
</dbReference>
<reference evidence="4 5" key="1">
    <citation type="submission" date="2020-01" db="EMBL/GenBank/DDBJ databases">
        <title>Sphingomonas sp. strain CSW-10.</title>
        <authorList>
            <person name="Chen W.-M."/>
        </authorList>
    </citation>
    <scope>NUCLEOTIDE SEQUENCE [LARGE SCALE GENOMIC DNA]</scope>
    <source>
        <strain evidence="4 5">CSW-10</strain>
    </source>
</reference>
<evidence type="ECO:0000313" key="5">
    <source>
        <dbReference type="Proteomes" id="UP000503018"/>
    </source>
</evidence>
<dbReference type="Proteomes" id="UP000503018">
    <property type="component" value="Chromosome"/>
</dbReference>
<sequence>MIAARDRRDAILETLADFVLQHGLDAAQLRAMARACGTSDRMLLYYFPDKASLLAAVLERIAGRITEMMNAVAPPHPLPPDRLRARLVPLLLDPAQWPYMRVWLAIASRAAHGDPLCRTVGEQLGRGFLAWGRAHVDASDEAERDREAGKFLALIEGLVLLKALGLDDVVEGVGGPV</sequence>
<name>A0A6M4ARS3_9SPHN</name>
<evidence type="ECO:0000259" key="3">
    <source>
        <dbReference type="PROSITE" id="PS50977"/>
    </source>
</evidence>
<dbReference type="PROSITE" id="PS50977">
    <property type="entry name" value="HTH_TETR_2"/>
    <property type="match status" value="1"/>
</dbReference>
<dbReference type="EMBL" id="CP053015">
    <property type="protein sequence ID" value="QJQ31755.1"/>
    <property type="molecule type" value="Genomic_DNA"/>
</dbReference>
<feature type="domain" description="HTH tetR-type" evidence="3">
    <location>
        <begin position="5"/>
        <end position="65"/>
    </location>
</feature>
<dbReference type="Gene3D" id="1.10.357.10">
    <property type="entry name" value="Tetracycline Repressor, domain 2"/>
    <property type="match status" value="1"/>
</dbReference>
<dbReference type="SUPFAM" id="SSF46689">
    <property type="entry name" value="Homeodomain-like"/>
    <property type="match status" value="1"/>
</dbReference>
<keyword evidence="5" id="KW-1185">Reference proteome</keyword>
<dbReference type="SUPFAM" id="SSF48498">
    <property type="entry name" value="Tetracyclin repressor-like, C-terminal domain"/>
    <property type="match status" value="1"/>
</dbReference>
<dbReference type="Pfam" id="PF00440">
    <property type="entry name" value="TetR_N"/>
    <property type="match status" value="1"/>
</dbReference>
<feature type="DNA-binding region" description="H-T-H motif" evidence="2">
    <location>
        <begin position="28"/>
        <end position="47"/>
    </location>
</feature>
<evidence type="ECO:0000256" key="2">
    <source>
        <dbReference type="PROSITE-ProRule" id="PRU00335"/>
    </source>
</evidence>
<keyword evidence="1 2" id="KW-0238">DNA-binding</keyword>
<dbReference type="InterPro" id="IPR036271">
    <property type="entry name" value="Tet_transcr_reg_TetR-rel_C_sf"/>
</dbReference>
<accession>A0A6M4ARS3</accession>
<dbReference type="InterPro" id="IPR001647">
    <property type="entry name" value="HTH_TetR"/>
</dbReference>
<dbReference type="GO" id="GO:0003677">
    <property type="term" value="F:DNA binding"/>
    <property type="evidence" value="ECO:0007669"/>
    <property type="project" value="UniProtKB-UniRule"/>
</dbReference>